<feature type="transmembrane region" description="Helical" evidence="1">
    <location>
        <begin position="31"/>
        <end position="53"/>
    </location>
</feature>
<comment type="caution">
    <text evidence="2">The sequence shown here is derived from an EMBL/GenBank/DDBJ whole genome shotgun (WGS) entry which is preliminary data.</text>
</comment>
<dbReference type="EMBL" id="CBXF010000024">
    <property type="protein sequence ID" value="CDL81377.1"/>
    <property type="molecule type" value="Genomic_DNA"/>
</dbReference>
<evidence type="ECO:0000256" key="1">
    <source>
        <dbReference type="SAM" id="Phobius"/>
    </source>
</evidence>
<protein>
    <submittedName>
        <fullName evidence="2">Uncharacterized protein</fullName>
    </submittedName>
</protein>
<accession>W1ISB7</accession>
<gene>
    <name evidence="2" type="ORF">XSR1_120095</name>
</gene>
<keyword evidence="1" id="KW-0812">Transmembrane</keyword>
<reference evidence="2" key="1">
    <citation type="submission" date="2013-11" db="EMBL/GenBank/DDBJ databases">
        <title>Draft genome sequence and annotation of the entomopathogenic bacteria, Xenorhabdus cabanillasi strain JM26 and Xenorhabdus szentirmai strain DSM 16338.</title>
        <authorList>
            <person name="Gualtieri M."/>
            <person name="Ogier J.C."/>
            <person name="Pages S."/>
            <person name="Givaudan A."/>
            <person name="Gaudriault S."/>
        </authorList>
    </citation>
    <scope>NUCLEOTIDE SEQUENCE [LARGE SCALE GENOMIC DNA]</scope>
    <source>
        <strain evidence="2">DSM 16338</strain>
    </source>
</reference>
<keyword evidence="1" id="KW-1133">Transmembrane helix</keyword>
<evidence type="ECO:0000313" key="3">
    <source>
        <dbReference type="Proteomes" id="UP000019202"/>
    </source>
</evidence>
<dbReference type="AlphaFoldDB" id="W1ISB7"/>
<evidence type="ECO:0000313" key="2">
    <source>
        <dbReference type="EMBL" id="CDL81377.1"/>
    </source>
</evidence>
<sequence>MVIFFIVSNIVSDMFFIRVELIFTHRMLYKLYVILFILIKAIKHLFIMMKLLLTLRIT</sequence>
<dbReference type="Proteomes" id="UP000019202">
    <property type="component" value="Unassembled WGS sequence"/>
</dbReference>
<organism evidence="2 3">
    <name type="scientific">Xenorhabdus szentirmaii DSM 16338</name>
    <dbReference type="NCBI Taxonomy" id="1427518"/>
    <lineage>
        <taxon>Bacteria</taxon>
        <taxon>Pseudomonadati</taxon>
        <taxon>Pseudomonadota</taxon>
        <taxon>Gammaproteobacteria</taxon>
        <taxon>Enterobacterales</taxon>
        <taxon>Morganellaceae</taxon>
        <taxon>Xenorhabdus</taxon>
    </lineage>
</organism>
<keyword evidence="3" id="KW-1185">Reference proteome</keyword>
<proteinExistence type="predicted"/>
<keyword evidence="1" id="KW-0472">Membrane</keyword>
<name>W1ISB7_9GAMM</name>